<evidence type="ECO:0000256" key="1">
    <source>
        <dbReference type="SAM" id="SignalP"/>
    </source>
</evidence>
<name>A0A4S8SNF1_AURPU</name>
<evidence type="ECO:0000313" key="3">
    <source>
        <dbReference type="Proteomes" id="UP000304951"/>
    </source>
</evidence>
<evidence type="ECO:0008006" key="4">
    <source>
        <dbReference type="Google" id="ProtNLM"/>
    </source>
</evidence>
<protein>
    <recommendedName>
        <fullName evidence="4">Cyanovirin-N domain-containing protein</fullName>
    </recommendedName>
</protein>
<sequence length="127" mass="14399">MRPTTYLVGFLAAATAILATPDISGLPQEIQDCIIGNHHTGVDWMGKYHWKSLSDEKFCKIDNSVLHKTPTRSWWKHGVFPCVCENNHLSWVDNRMMKGKWATWMDDKCGGHNIGKGAQGKMCKRQP</sequence>
<keyword evidence="1" id="KW-0732">Signal</keyword>
<proteinExistence type="predicted"/>
<feature type="signal peptide" evidence="1">
    <location>
        <begin position="1"/>
        <end position="19"/>
    </location>
</feature>
<dbReference type="EMBL" id="QZAF01000128">
    <property type="protein sequence ID" value="THV72412.1"/>
    <property type="molecule type" value="Genomic_DNA"/>
</dbReference>
<dbReference type="Proteomes" id="UP000304951">
    <property type="component" value="Unassembled WGS sequence"/>
</dbReference>
<evidence type="ECO:0000313" key="2">
    <source>
        <dbReference type="EMBL" id="THV72412.1"/>
    </source>
</evidence>
<comment type="caution">
    <text evidence="2">The sequence shown here is derived from an EMBL/GenBank/DDBJ whole genome shotgun (WGS) entry which is preliminary data.</text>
</comment>
<accession>A0A4S8SNF1</accession>
<reference evidence="2 3" key="1">
    <citation type="submission" date="2018-10" db="EMBL/GenBank/DDBJ databases">
        <title>Fifty Aureobasidium pullulans genomes reveal a recombining polyextremotolerant generalist.</title>
        <authorList>
            <person name="Gostincar C."/>
            <person name="Turk M."/>
            <person name="Zajc J."/>
            <person name="Gunde-Cimerman N."/>
        </authorList>
    </citation>
    <scope>NUCLEOTIDE SEQUENCE [LARGE SCALE GENOMIC DNA]</scope>
    <source>
        <strain evidence="2 3">EXF-11900</strain>
    </source>
</reference>
<feature type="chain" id="PRO_5020451172" description="Cyanovirin-N domain-containing protein" evidence="1">
    <location>
        <begin position="20"/>
        <end position="127"/>
    </location>
</feature>
<dbReference type="AlphaFoldDB" id="A0A4S8SNF1"/>
<organism evidence="2 3">
    <name type="scientific">Aureobasidium pullulans</name>
    <name type="common">Black yeast</name>
    <name type="synonym">Pullularia pullulans</name>
    <dbReference type="NCBI Taxonomy" id="5580"/>
    <lineage>
        <taxon>Eukaryota</taxon>
        <taxon>Fungi</taxon>
        <taxon>Dikarya</taxon>
        <taxon>Ascomycota</taxon>
        <taxon>Pezizomycotina</taxon>
        <taxon>Dothideomycetes</taxon>
        <taxon>Dothideomycetidae</taxon>
        <taxon>Dothideales</taxon>
        <taxon>Saccotheciaceae</taxon>
        <taxon>Aureobasidium</taxon>
    </lineage>
</organism>
<gene>
    <name evidence="2" type="ORF">D6D28_03984</name>
</gene>